<feature type="transmembrane region" description="Helical" evidence="1">
    <location>
        <begin position="74"/>
        <end position="94"/>
    </location>
</feature>
<evidence type="ECO:0000313" key="2">
    <source>
        <dbReference type="EMBL" id="GLQ21159.1"/>
    </source>
</evidence>
<feature type="transmembrane region" description="Helical" evidence="1">
    <location>
        <begin position="145"/>
        <end position="166"/>
    </location>
</feature>
<name>A0ABQ5V2I5_9PROT</name>
<keyword evidence="1" id="KW-0472">Membrane</keyword>
<sequence>MRAWIIQSWLRLQSSYYFIPALMGFGAVLLGLLTTIIDLRYQSEIRDLLGWFFASTVLSARSVLTTIAASMISVAAVTFSLTMVAVTTAAGQYGPRLIGNFMRDRANQVTLGTFVSTFLYCIVVLKSVSEEIAIDAQSTVGLTPSLSVLVALLLTLISVGVLIFFVHHIPETLNAGSMTGRLSTKLISQIETGRYPNSSKIDATQCDRLGDPFDSDLTQTVRSTASGYIQAISLRGLVEWSQENDMRVRLHHIPGEFIMMGDAIMDVIADDTQKDFDRDLFSETIAPKLLTFLALGRERTEHQNLLFLGEELVEIAARALSPGVNDPFTAINCIHWFGDICLAMMDAPNAPACLLDEQGTPRIWTRSVEFDALCSVLFGQTRQYISADENGARETLQVLYHLLNRSSDVTRPSLQRQIDALHAAISESTMGRAQKDRLKGGPPYTI</sequence>
<comment type="caution">
    <text evidence="2">The sequence shown here is derived from an EMBL/GenBank/DDBJ whole genome shotgun (WGS) entry which is preliminary data.</text>
</comment>
<keyword evidence="1" id="KW-0812">Transmembrane</keyword>
<dbReference type="Pfam" id="PF10011">
    <property type="entry name" value="DUF2254"/>
    <property type="match status" value="1"/>
</dbReference>
<reference evidence="2" key="1">
    <citation type="journal article" date="2014" name="Int. J. Syst. Evol. Microbiol.">
        <title>Complete genome of a new Firmicutes species belonging to the dominant human colonic microbiota ('Ruminococcus bicirculans') reveals two chromosomes and a selective capacity to utilize plant glucans.</title>
        <authorList>
            <consortium name="NISC Comparative Sequencing Program"/>
            <person name="Wegmann U."/>
            <person name="Louis P."/>
            <person name="Goesmann A."/>
            <person name="Henrissat B."/>
            <person name="Duncan S.H."/>
            <person name="Flint H.J."/>
        </authorList>
    </citation>
    <scope>NUCLEOTIDE SEQUENCE</scope>
    <source>
        <strain evidence="2">NBRC 108216</strain>
    </source>
</reference>
<organism evidence="2 3">
    <name type="scientific">Algimonas porphyrae</name>
    <dbReference type="NCBI Taxonomy" id="1128113"/>
    <lineage>
        <taxon>Bacteria</taxon>
        <taxon>Pseudomonadati</taxon>
        <taxon>Pseudomonadota</taxon>
        <taxon>Alphaproteobacteria</taxon>
        <taxon>Maricaulales</taxon>
        <taxon>Robiginitomaculaceae</taxon>
        <taxon>Algimonas</taxon>
    </lineage>
</organism>
<protein>
    <recommendedName>
        <fullName evidence="4">DUF2254 domain-containing protein</fullName>
    </recommendedName>
</protein>
<gene>
    <name evidence="2" type="ORF">GCM10007854_21140</name>
</gene>
<dbReference type="Proteomes" id="UP001161390">
    <property type="component" value="Unassembled WGS sequence"/>
</dbReference>
<dbReference type="InterPro" id="IPR018723">
    <property type="entry name" value="DUF2254_membrane"/>
</dbReference>
<evidence type="ECO:0008006" key="4">
    <source>
        <dbReference type="Google" id="ProtNLM"/>
    </source>
</evidence>
<proteinExistence type="predicted"/>
<dbReference type="RefSeq" id="WP_284372425.1">
    <property type="nucleotide sequence ID" value="NZ_BSNJ01000004.1"/>
</dbReference>
<feature type="transmembrane region" description="Helical" evidence="1">
    <location>
        <begin position="16"/>
        <end position="36"/>
    </location>
</feature>
<evidence type="ECO:0000256" key="1">
    <source>
        <dbReference type="SAM" id="Phobius"/>
    </source>
</evidence>
<reference evidence="2" key="2">
    <citation type="submission" date="2023-01" db="EMBL/GenBank/DDBJ databases">
        <title>Draft genome sequence of Algimonas porphyrae strain NBRC 108216.</title>
        <authorList>
            <person name="Sun Q."/>
            <person name="Mori K."/>
        </authorList>
    </citation>
    <scope>NUCLEOTIDE SEQUENCE</scope>
    <source>
        <strain evidence="2">NBRC 108216</strain>
    </source>
</reference>
<evidence type="ECO:0000313" key="3">
    <source>
        <dbReference type="Proteomes" id="UP001161390"/>
    </source>
</evidence>
<dbReference type="EMBL" id="BSNJ01000004">
    <property type="protein sequence ID" value="GLQ21159.1"/>
    <property type="molecule type" value="Genomic_DNA"/>
</dbReference>
<accession>A0ABQ5V2I5</accession>
<keyword evidence="3" id="KW-1185">Reference proteome</keyword>
<keyword evidence="1" id="KW-1133">Transmembrane helix</keyword>
<feature type="transmembrane region" description="Helical" evidence="1">
    <location>
        <begin position="106"/>
        <end position="125"/>
    </location>
</feature>